<organism evidence="4 5">
    <name type="scientific">Spectribacter acetivorans</name>
    <dbReference type="NCBI Taxonomy" id="3075603"/>
    <lineage>
        <taxon>Bacteria</taxon>
        <taxon>Pseudomonadati</taxon>
        <taxon>Pseudomonadota</taxon>
        <taxon>Gammaproteobacteria</taxon>
        <taxon>Salinisphaerales</taxon>
        <taxon>Salinisphaeraceae</taxon>
        <taxon>Spectribacter</taxon>
    </lineage>
</organism>
<comment type="caution">
    <text evidence="4">The sequence shown here is derived from an EMBL/GenBank/DDBJ whole genome shotgun (WGS) entry which is preliminary data.</text>
</comment>
<protein>
    <submittedName>
        <fullName evidence="4">NAD(P)/FAD-dependent oxidoreductase</fullName>
        <ecNumber evidence="4">1.14.13.-</ecNumber>
    </submittedName>
</protein>
<dbReference type="InterPro" id="IPR036188">
    <property type="entry name" value="FAD/NAD-bd_sf"/>
</dbReference>
<dbReference type="PANTHER" id="PTHR42877:SF4">
    <property type="entry name" value="FAD_NAD(P)-BINDING DOMAIN-CONTAINING PROTEIN-RELATED"/>
    <property type="match status" value="1"/>
</dbReference>
<evidence type="ECO:0000313" key="5">
    <source>
        <dbReference type="Proteomes" id="UP001259982"/>
    </source>
</evidence>
<dbReference type="SUPFAM" id="SSF51905">
    <property type="entry name" value="FAD/NAD(P)-binding domain"/>
    <property type="match status" value="1"/>
</dbReference>
<gene>
    <name evidence="4" type="ORF">RM531_06165</name>
</gene>
<keyword evidence="5" id="KW-1185">Reference proteome</keyword>
<evidence type="ECO:0000313" key="4">
    <source>
        <dbReference type="EMBL" id="MDT0618051.1"/>
    </source>
</evidence>
<accession>A0ABU3B6I0</accession>
<dbReference type="RefSeq" id="WP_311658073.1">
    <property type="nucleotide sequence ID" value="NZ_JAVRHY010000004.1"/>
</dbReference>
<dbReference type="InterPro" id="IPR051209">
    <property type="entry name" value="FAD-bind_Monooxygenase_sf"/>
</dbReference>
<name>A0ABU3B6I0_9GAMM</name>
<keyword evidence="2" id="KW-0274">FAD</keyword>
<dbReference type="Pfam" id="PF00743">
    <property type="entry name" value="FMO-like"/>
    <property type="match status" value="1"/>
</dbReference>
<dbReference type="EMBL" id="JAVRHY010000004">
    <property type="protein sequence ID" value="MDT0618051.1"/>
    <property type="molecule type" value="Genomic_DNA"/>
</dbReference>
<keyword evidence="1" id="KW-0285">Flavoprotein</keyword>
<dbReference type="Gene3D" id="3.50.50.60">
    <property type="entry name" value="FAD/NAD(P)-binding domain"/>
    <property type="match status" value="2"/>
</dbReference>
<evidence type="ECO:0000256" key="1">
    <source>
        <dbReference type="ARBA" id="ARBA00022630"/>
    </source>
</evidence>
<evidence type="ECO:0000256" key="3">
    <source>
        <dbReference type="ARBA" id="ARBA00023002"/>
    </source>
</evidence>
<keyword evidence="3 4" id="KW-0560">Oxidoreductase</keyword>
<dbReference type="PANTHER" id="PTHR42877">
    <property type="entry name" value="L-ORNITHINE N(5)-MONOOXYGENASE-RELATED"/>
    <property type="match status" value="1"/>
</dbReference>
<sequence length="513" mass="57463">MASTPLTTRPTDVDVAVIGTGFSGLGMAINLKQSGRDDFVVLEAADDLGGTWRDNHYPGCGCDVPSHLYSFSFEPNPDWSRQFAPQAEIWAYLRHCAEKYEVTGHIRYNNRVESAEWDEAGGFWHVRTSRGYWRAKSLVSGIGGLSRPSYPTIPGIENFRGRTFHSQQWDHDYDLAGKRVAVIGTGASAIQFVPQIAADVGELHLFQRTPPWVVPKPDRAVTRLEQALFKRLPSAQLAVRNALYWQLESRALAFVVQPRLMKLMERQARRHLRKQVPDRDLRKRLTPDYTLGCKRVLISDDYYPALTRDNVNLVTDGIAEVREHSIVTADGNEREVDAIIYGTGFAATDPIGPMKITGRNGADLRETFAETGTEAFLGTTVSGFPNLFLLTGPNTGLGHNSMVYMIESQIALVMDTLKAIDYEGLAAVEVKRASQDAYNHWVHEHTKEAVWNTGGCKSWYLDANGKNVTLWPGFTWDFRRRTRRFPARHFELLRAEDLAPAVVSAEIEPANAA</sequence>
<dbReference type="GO" id="GO:0016491">
    <property type="term" value="F:oxidoreductase activity"/>
    <property type="evidence" value="ECO:0007669"/>
    <property type="project" value="UniProtKB-KW"/>
</dbReference>
<dbReference type="EC" id="1.14.13.-" evidence="4"/>
<reference evidence="4 5" key="1">
    <citation type="submission" date="2023-09" db="EMBL/GenBank/DDBJ databases">
        <authorList>
            <person name="Rey-Velasco X."/>
        </authorList>
    </citation>
    <scope>NUCLEOTIDE SEQUENCE [LARGE SCALE GENOMIC DNA]</scope>
    <source>
        <strain evidence="4 5">P385</strain>
    </source>
</reference>
<dbReference type="Proteomes" id="UP001259982">
    <property type="component" value="Unassembled WGS sequence"/>
</dbReference>
<evidence type="ECO:0000256" key="2">
    <source>
        <dbReference type="ARBA" id="ARBA00022827"/>
    </source>
</evidence>
<proteinExistence type="predicted"/>
<dbReference type="InterPro" id="IPR020946">
    <property type="entry name" value="Flavin_mOase-like"/>
</dbReference>